<evidence type="ECO:0000313" key="2">
    <source>
        <dbReference type="EMBL" id="KKL99873.1"/>
    </source>
</evidence>
<protein>
    <submittedName>
        <fullName evidence="2">Uncharacterized protein</fullName>
    </submittedName>
</protein>
<sequence>MKNINPWIAAALLIMAAVGEVASTGYLVDLLGIAKLVGLYVITTSFGLCIVWLGRNKQRLIALRLKQLHAEMGEDGLSSFSEDHPLVLYFAQIGMALGFFWIAAFLILIPGVVTDFIGLILLIIVYGSSPHRNFDPNYEPKL</sequence>
<feature type="transmembrane region" description="Helical" evidence="1">
    <location>
        <begin position="99"/>
        <end position="126"/>
    </location>
</feature>
<keyword evidence="1" id="KW-0472">Membrane</keyword>
<organism evidence="2">
    <name type="scientific">marine sediment metagenome</name>
    <dbReference type="NCBI Taxonomy" id="412755"/>
    <lineage>
        <taxon>unclassified sequences</taxon>
        <taxon>metagenomes</taxon>
        <taxon>ecological metagenomes</taxon>
    </lineage>
</organism>
<dbReference type="EMBL" id="LAZR01017568">
    <property type="protein sequence ID" value="KKL99873.1"/>
    <property type="molecule type" value="Genomic_DNA"/>
</dbReference>
<proteinExistence type="predicted"/>
<dbReference type="AlphaFoldDB" id="A0A0F9GM77"/>
<evidence type="ECO:0000256" key="1">
    <source>
        <dbReference type="SAM" id="Phobius"/>
    </source>
</evidence>
<keyword evidence="1" id="KW-1133">Transmembrane helix</keyword>
<gene>
    <name evidence="2" type="ORF">LCGC14_1810060</name>
</gene>
<name>A0A0F9GM77_9ZZZZ</name>
<accession>A0A0F9GM77</accession>
<reference evidence="2" key="1">
    <citation type="journal article" date="2015" name="Nature">
        <title>Complex archaea that bridge the gap between prokaryotes and eukaryotes.</title>
        <authorList>
            <person name="Spang A."/>
            <person name="Saw J.H."/>
            <person name="Jorgensen S.L."/>
            <person name="Zaremba-Niedzwiedzka K."/>
            <person name="Martijn J."/>
            <person name="Lind A.E."/>
            <person name="van Eijk R."/>
            <person name="Schleper C."/>
            <person name="Guy L."/>
            <person name="Ettema T.J."/>
        </authorList>
    </citation>
    <scope>NUCLEOTIDE SEQUENCE</scope>
</reference>
<keyword evidence="1" id="KW-0812">Transmembrane</keyword>
<feature type="transmembrane region" description="Helical" evidence="1">
    <location>
        <begin position="33"/>
        <end position="54"/>
    </location>
</feature>
<comment type="caution">
    <text evidence="2">The sequence shown here is derived from an EMBL/GenBank/DDBJ whole genome shotgun (WGS) entry which is preliminary data.</text>
</comment>